<keyword evidence="2" id="KW-1185">Reference proteome</keyword>
<comment type="caution">
    <text evidence="1">The sequence shown here is derived from an EMBL/GenBank/DDBJ whole genome shotgun (WGS) entry which is preliminary data.</text>
</comment>
<evidence type="ECO:0000313" key="2">
    <source>
        <dbReference type="Proteomes" id="UP001198571"/>
    </source>
</evidence>
<dbReference type="Proteomes" id="UP001198571">
    <property type="component" value="Unassembled WGS sequence"/>
</dbReference>
<dbReference type="EMBL" id="JACDXX010000020">
    <property type="protein sequence ID" value="MCB5411808.1"/>
    <property type="molecule type" value="Genomic_DNA"/>
</dbReference>
<sequence>MTKGDKITAEAALDAGARLIADLVGGLVTTPEGREDVVLDLIAQLSRSRDGREAETEIMRRAVERLRGEG</sequence>
<proteinExistence type="predicted"/>
<dbReference type="RefSeq" id="WP_226937259.1">
    <property type="nucleotide sequence ID" value="NZ_JACDXX010000020.1"/>
</dbReference>
<evidence type="ECO:0000313" key="1">
    <source>
        <dbReference type="EMBL" id="MCB5411808.1"/>
    </source>
</evidence>
<reference evidence="1 2" key="1">
    <citation type="submission" date="2020-07" db="EMBL/GenBank/DDBJ databases">
        <title>Pseudogemmobacter sp. nov., isolated from poultry manure in Taiwan.</title>
        <authorList>
            <person name="Lin S.-Y."/>
            <person name="Tang Y.-S."/>
            <person name="Young C.-C."/>
        </authorList>
    </citation>
    <scope>NUCLEOTIDE SEQUENCE [LARGE SCALE GENOMIC DNA]</scope>
    <source>
        <strain evidence="1 2">CC-YST710</strain>
    </source>
</reference>
<gene>
    <name evidence="1" type="ORF">H0485_17580</name>
</gene>
<accession>A0ABS8CRK9</accession>
<protein>
    <submittedName>
        <fullName evidence="1">Uncharacterized protein</fullName>
    </submittedName>
</protein>
<organism evidence="1 2">
    <name type="scientific">Pseudogemmobacter faecipullorum</name>
    <dbReference type="NCBI Taxonomy" id="2755041"/>
    <lineage>
        <taxon>Bacteria</taxon>
        <taxon>Pseudomonadati</taxon>
        <taxon>Pseudomonadota</taxon>
        <taxon>Alphaproteobacteria</taxon>
        <taxon>Rhodobacterales</taxon>
        <taxon>Paracoccaceae</taxon>
        <taxon>Pseudogemmobacter</taxon>
    </lineage>
</organism>
<name>A0ABS8CRK9_9RHOB</name>